<evidence type="ECO:0000256" key="2">
    <source>
        <dbReference type="ARBA" id="ARBA00009631"/>
    </source>
</evidence>
<dbReference type="GO" id="GO:0005737">
    <property type="term" value="C:cytoplasm"/>
    <property type="evidence" value="ECO:0007669"/>
    <property type="project" value="UniProtKB-SubCell"/>
</dbReference>
<evidence type="ECO:0000313" key="9">
    <source>
        <dbReference type="Ensembl" id="ENSCHIP00010010100.1"/>
    </source>
</evidence>
<dbReference type="AlphaFoldDB" id="A0A8C2NX92"/>
<dbReference type="PRINTS" id="PR00888">
    <property type="entry name" value="SM22CALPONIN"/>
</dbReference>
<accession>A0A8C2NX92</accession>
<dbReference type="Ensembl" id="ENSCHIT00010014269.1">
    <property type="protein sequence ID" value="ENSCHIP00010010100.1"/>
    <property type="gene ID" value="ENSCHIG00010007507.1"/>
</dbReference>
<organism evidence="9">
    <name type="scientific">Capra hircus</name>
    <name type="common">Goat</name>
    <dbReference type="NCBI Taxonomy" id="9925"/>
    <lineage>
        <taxon>Eukaryota</taxon>
        <taxon>Metazoa</taxon>
        <taxon>Chordata</taxon>
        <taxon>Craniata</taxon>
        <taxon>Vertebrata</taxon>
        <taxon>Euteleostomi</taxon>
        <taxon>Mammalia</taxon>
        <taxon>Eutheria</taxon>
        <taxon>Laurasiatheria</taxon>
        <taxon>Artiodactyla</taxon>
        <taxon>Ruminantia</taxon>
        <taxon>Pecora</taxon>
        <taxon>Bovidae</taxon>
        <taxon>Caprinae</taxon>
        <taxon>Capra</taxon>
    </lineage>
</organism>
<evidence type="ECO:0000256" key="3">
    <source>
        <dbReference type="ARBA" id="ARBA00020331"/>
    </source>
</evidence>
<sequence length="248" mass="27465">MSREVQSKIEKKYDEELEERLVEWIVVQCGPDVGRPDRGRLGFQVWLKNGVVSDTWGRGQGSCHRASVMGQGGVAPPPPPQAECSAAFFAWQILSKLVNSLYPDGSKPVKVPENPPSMVFKQMEQVAQFLKAAEDYGVTKTDMFQTVDLFEGKDLAAVQRTLMALGSLAVTKNDGHYRGDPNWFMKKAQEHKREFTESQLQEGKHVIGLQMGSNRGASQAGMTGYGRPRLCPARWPQHPALPASHTAV</sequence>
<keyword evidence="4" id="KW-0963">Cytoplasm</keyword>
<dbReference type="SMART" id="SM00033">
    <property type="entry name" value="CH"/>
    <property type="match status" value="1"/>
</dbReference>
<evidence type="ECO:0000256" key="1">
    <source>
        <dbReference type="ARBA" id="ARBA00004496"/>
    </source>
</evidence>
<dbReference type="InterPro" id="IPR036872">
    <property type="entry name" value="CH_dom_sf"/>
</dbReference>
<evidence type="ECO:0000256" key="6">
    <source>
        <dbReference type="ARBA" id="ARBA00023179"/>
    </source>
</evidence>
<evidence type="ECO:0000259" key="8">
    <source>
        <dbReference type="PROSITE" id="PS50021"/>
    </source>
</evidence>
<dbReference type="PRINTS" id="PR00890">
    <property type="entry name" value="TRANSGELIN"/>
</dbReference>
<dbReference type="Pfam" id="PF00402">
    <property type="entry name" value="Calponin"/>
    <property type="match status" value="1"/>
</dbReference>
<dbReference type="PROSITE" id="PS50021">
    <property type="entry name" value="CH"/>
    <property type="match status" value="1"/>
</dbReference>
<dbReference type="PANTHER" id="PTHR47385">
    <property type="entry name" value="CALPONIN"/>
    <property type="match status" value="1"/>
</dbReference>
<dbReference type="InterPro" id="IPR000557">
    <property type="entry name" value="Calponin_repeat"/>
</dbReference>
<dbReference type="PROSITE" id="PS01052">
    <property type="entry name" value="CALPONIN_1"/>
    <property type="match status" value="1"/>
</dbReference>
<dbReference type="Pfam" id="PF00307">
    <property type="entry name" value="CH"/>
    <property type="match status" value="1"/>
</dbReference>
<keyword evidence="6" id="KW-0514">Muscle protein</keyword>
<proteinExistence type="inferred from homology"/>
<name>A0A8C2NX92_CAPHI</name>
<evidence type="ECO:0000256" key="4">
    <source>
        <dbReference type="ARBA" id="ARBA00022490"/>
    </source>
</evidence>
<reference evidence="9" key="1">
    <citation type="submission" date="2019-03" db="EMBL/GenBank/DDBJ databases">
        <title>Genome sequencing and reference-guided assembly of Black Bengal Goat (Capra hircus).</title>
        <authorList>
            <person name="Siddiki A.Z."/>
            <person name="Baten A."/>
            <person name="Billah M."/>
            <person name="Alam M.A.U."/>
            <person name="Shawrob K.S.M."/>
            <person name="Saha S."/>
            <person name="Chowdhury M."/>
            <person name="Rahman A.H."/>
            <person name="Stear M."/>
            <person name="Miah G."/>
            <person name="Das G.B."/>
            <person name="Hossain M.M."/>
            <person name="Kumkum M."/>
            <person name="Islam M.S."/>
            <person name="Mollah A.M."/>
            <person name="Ahsan A."/>
            <person name="Tusar F."/>
            <person name="Khan M.K.I."/>
        </authorList>
    </citation>
    <scope>NUCLEOTIDE SEQUENCE [LARGE SCALE GENOMIC DNA]</scope>
</reference>
<protein>
    <recommendedName>
        <fullName evidence="3 7">Transgelin</fullName>
    </recommendedName>
</protein>
<feature type="domain" description="Calponin-homology (CH)" evidence="8">
    <location>
        <begin position="58"/>
        <end position="169"/>
    </location>
</feature>
<dbReference type="Gene3D" id="1.10.418.10">
    <property type="entry name" value="Calponin-like domain"/>
    <property type="match status" value="1"/>
</dbReference>
<keyword evidence="5" id="KW-0007">Acetylation</keyword>
<dbReference type="InterPro" id="IPR050606">
    <property type="entry name" value="Calponin-like"/>
</dbReference>
<dbReference type="InterPro" id="IPR001715">
    <property type="entry name" value="CH_dom"/>
</dbReference>
<evidence type="ECO:0000256" key="5">
    <source>
        <dbReference type="ARBA" id="ARBA00022990"/>
    </source>
</evidence>
<dbReference type="InterPro" id="IPR003096">
    <property type="entry name" value="SM22_calponin"/>
</dbReference>
<dbReference type="PANTHER" id="PTHR47385:SF16">
    <property type="entry name" value="TRANSGELIN"/>
    <property type="match status" value="1"/>
</dbReference>
<evidence type="ECO:0000256" key="7">
    <source>
        <dbReference type="RuleBase" id="RU361224"/>
    </source>
</evidence>
<reference evidence="9" key="2">
    <citation type="submission" date="2025-08" db="UniProtKB">
        <authorList>
            <consortium name="Ensembl"/>
        </authorList>
    </citation>
    <scope>IDENTIFICATION</scope>
</reference>
<dbReference type="SUPFAM" id="SSF47576">
    <property type="entry name" value="Calponin-homology domain, CH-domain"/>
    <property type="match status" value="2"/>
</dbReference>
<comment type="similarity">
    <text evidence="2 7">Belongs to the calponin family.</text>
</comment>
<comment type="subcellular location">
    <subcellularLocation>
        <location evidence="1">Cytoplasm</location>
    </subcellularLocation>
</comment>
<dbReference type="PROSITE" id="PS51122">
    <property type="entry name" value="CALPONIN_2"/>
    <property type="match status" value="1"/>
</dbReference>